<evidence type="ECO:0000313" key="2">
    <source>
        <dbReference type="EMBL" id="TNN68145.1"/>
    </source>
</evidence>
<keyword evidence="3" id="KW-1185">Reference proteome</keyword>
<feature type="region of interest" description="Disordered" evidence="1">
    <location>
        <begin position="231"/>
        <end position="253"/>
    </location>
</feature>
<comment type="caution">
    <text evidence="2">The sequence shown here is derived from an EMBL/GenBank/DDBJ whole genome shotgun (WGS) entry which is preliminary data.</text>
</comment>
<dbReference type="Proteomes" id="UP000314294">
    <property type="component" value="Unassembled WGS sequence"/>
</dbReference>
<dbReference type="EMBL" id="SRLO01000194">
    <property type="protein sequence ID" value="TNN68145.1"/>
    <property type="molecule type" value="Genomic_DNA"/>
</dbReference>
<sequence length="273" mass="29795">MPSSGSSYSGIWDEARPALLFLGLSFFLWAQEVTNGLVLPTERVRMRGPVMLPPPLKIILILNLPRRPSRLRTRFPSRQSPVPTAEHRGGPLLPLVSGLRSPGRRIRGAEWDEGRGCQTVIVTGHWDPAVAGDEGENIVLCVRLLHLILWRAGVTSMGLLATVPPAVWEVVRLSSETAGPEADVPSEDNREVSLSLPPSPSGLTWQWLKAPELDTSSEILSSVDMFMGPCRGGQSDSWKPREGRKRGGSQSSYVGRISFPSSSMMASSSAYLF</sequence>
<evidence type="ECO:0000313" key="3">
    <source>
        <dbReference type="Proteomes" id="UP000314294"/>
    </source>
</evidence>
<proteinExistence type="predicted"/>
<gene>
    <name evidence="2" type="ORF">EYF80_021628</name>
</gene>
<reference evidence="2 3" key="1">
    <citation type="submission" date="2019-03" db="EMBL/GenBank/DDBJ databases">
        <title>First draft genome of Liparis tanakae, snailfish: a comprehensive survey of snailfish specific genes.</title>
        <authorList>
            <person name="Kim W."/>
            <person name="Song I."/>
            <person name="Jeong J.-H."/>
            <person name="Kim D."/>
            <person name="Kim S."/>
            <person name="Ryu S."/>
            <person name="Song J.Y."/>
            <person name="Lee S.K."/>
        </authorList>
    </citation>
    <scope>NUCLEOTIDE SEQUENCE [LARGE SCALE GENOMIC DNA]</scope>
    <source>
        <tissue evidence="2">Muscle</tissue>
    </source>
</reference>
<accession>A0A4Z2HS77</accession>
<organism evidence="2 3">
    <name type="scientific">Liparis tanakae</name>
    <name type="common">Tanaka's snailfish</name>
    <dbReference type="NCBI Taxonomy" id="230148"/>
    <lineage>
        <taxon>Eukaryota</taxon>
        <taxon>Metazoa</taxon>
        <taxon>Chordata</taxon>
        <taxon>Craniata</taxon>
        <taxon>Vertebrata</taxon>
        <taxon>Euteleostomi</taxon>
        <taxon>Actinopterygii</taxon>
        <taxon>Neopterygii</taxon>
        <taxon>Teleostei</taxon>
        <taxon>Neoteleostei</taxon>
        <taxon>Acanthomorphata</taxon>
        <taxon>Eupercaria</taxon>
        <taxon>Perciformes</taxon>
        <taxon>Cottioidei</taxon>
        <taxon>Cottales</taxon>
        <taxon>Liparidae</taxon>
        <taxon>Liparis</taxon>
    </lineage>
</organism>
<evidence type="ECO:0000256" key="1">
    <source>
        <dbReference type="SAM" id="MobiDB-lite"/>
    </source>
</evidence>
<protein>
    <submittedName>
        <fullName evidence="2">Uncharacterized protein</fullName>
    </submittedName>
</protein>
<name>A0A4Z2HS77_9TELE</name>
<dbReference type="AlphaFoldDB" id="A0A4Z2HS77"/>